<sequence length="141" mass="15185">MMMTKRLRLAGGMLLGLALAGGAFAHGDVQPQPVNTDGLDSLGTEWKAENPYRGNAKAVAIGDSGFNQNCARCHGLQVISGGLAPDLRYLPTGKEGDEYFVERVRHGATINGVTKMPAFEGILSQEALWAIRTYIEAKHEE</sequence>
<dbReference type="Gene3D" id="1.10.760.10">
    <property type="entry name" value="Cytochrome c-like domain"/>
    <property type="match status" value="1"/>
</dbReference>
<dbReference type="NCBIfam" id="TIGR04494">
    <property type="entry name" value="c550_PedF"/>
    <property type="match status" value="1"/>
</dbReference>
<dbReference type="Proteomes" id="UP000410984">
    <property type="component" value="Unassembled WGS sequence"/>
</dbReference>
<dbReference type="PANTHER" id="PTHR37823">
    <property type="entry name" value="CYTOCHROME C-553-LIKE"/>
    <property type="match status" value="1"/>
</dbReference>
<dbReference type="EC" id="1.1.9.1" evidence="9"/>
<organism evidence="9 10">
    <name type="scientific">Methylobacterium symbioticum</name>
    <dbReference type="NCBI Taxonomy" id="2584084"/>
    <lineage>
        <taxon>Bacteria</taxon>
        <taxon>Pseudomonadati</taxon>
        <taxon>Pseudomonadota</taxon>
        <taxon>Alphaproteobacteria</taxon>
        <taxon>Hyphomicrobiales</taxon>
        <taxon>Methylobacteriaceae</taxon>
        <taxon>Methylobacterium</taxon>
    </lineage>
</organism>
<evidence type="ECO:0000256" key="3">
    <source>
        <dbReference type="ARBA" id="ARBA00022723"/>
    </source>
</evidence>
<evidence type="ECO:0000256" key="6">
    <source>
        <dbReference type="PROSITE-ProRule" id="PRU00433"/>
    </source>
</evidence>
<evidence type="ECO:0000259" key="8">
    <source>
        <dbReference type="PROSITE" id="PS51007"/>
    </source>
</evidence>
<dbReference type="PROSITE" id="PS51007">
    <property type="entry name" value="CYTC"/>
    <property type="match status" value="1"/>
</dbReference>
<accession>A0A509EB34</accession>
<keyword evidence="5 6" id="KW-0408">Iron</keyword>
<keyword evidence="3 6" id="KW-0479">Metal-binding</keyword>
<evidence type="ECO:0000256" key="7">
    <source>
        <dbReference type="SAM" id="SignalP"/>
    </source>
</evidence>
<name>A0A509EB34_9HYPH</name>
<keyword evidence="10" id="KW-1185">Reference proteome</keyword>
<proteinExistence type="predicted"/>
<protein>
    <submittedName>
        <fullName evidence="9">Quinohemoprotein alcohol dehydrogenase ADH IIB</fullName>
        <ecNumber evidence="9">1.1.9.1</ecNumber>
    </submittedName>
</protein>
<dbReference type="Pfam" id="PF13442">
    <property type="entry name" value="Cytochrome_CBB3"/>
    <property type="match status" value="1"/>
</dbReference>
<dbReference type="InterPro" id="IPR030991">
    <property type="entry name" value="c550_proteobact"/>
</dbReference>
<keyword evidence="9" id="KW-0560">Oxidoreductase</keyword>
<reference evidence="9 10" key="1">
    <citation type="submission" date="2019-06" db="EMBL/GenBank/DDBJ databases">
        <authorList>
            <person name="Rodrigo-Torres L."/>
            <person name="Arahal R. D."/>
            <person name="Lucena T."/>
        </authorList>
    </citation>
    <scope>NUCLEOTIDE SEQUENCE [LARGE SCALE GENOMIC DNA]</scope>
    <source>
        <strain evidence="9 10">SB0023/3</strain>
    </source>
</reference>
<evidence type="ECO:0000256" key="4">
    <source>
        <dbReference type="ARBA" id="ARBA00022982"/>
    </source>
</evidence>
<evidence type="ECO:0000256" key="5">
    <source>
        <dbReference type="ARBA" id="ARBA00023004"/>
    </source>
</evidence>
<evidence type="ECO:0000313" key="9">
    <source>
        <dbReference type="EMBL" id="VUD70765.1"/>
    </source>
</evidence>
<keyword evidence="1" id="KW-0813">Transport</keyword>
<feature type="signal peptide" evidence="7">
    <location>
        <begin position="1"/>
        <end position="25"/>
    </location>
</feature>
<dbReference type="SUPFAM" id="SSF46626">
    <property type="entry name" value="Cytochrome c"/>
    <property type="match status" value="1"/>
</dbReference>
<evidence type="ECO:0000313" key="10">
    <source>
        <dbReference type="Proteomes" id="UP000410984"/>
    </source>
</evidence>
<keyword evidence="4" id="KW-0249">Electron transport</keyword>
<dbReference type="InterPro" id="IPR036909">
    <property type="entry name" value="Cyt_c-like_dom_sf"/>
</dbReference>
<gene>
    <name evidence="9" type="primary">qbdA</name>
    <name evidence="9" type="ORF">MET9862_01338</name>
</gene>
<feature type="domain" description="Cytochrome c" evidence="8">
    <location>
        <begin position="57"/>
        <end position="139"/>
    </location>
</feature>
<dbReference type="InterPro" id="IPR051811">
    <property type="entry name" value="Cytochrome_c550/c551-like"/>
</dbReference>
<keyword evidence="7" id="KW-0732">Signal</keyword>
<evidence type="ECO:0000256" key="2">
    <source>
        <dbReference type="ARBA" id="ARBA00022617"/>
    </source>
</evidence>
<dbReference type="GO" id="GO:0009055">
    <property type="term" value="F:electron transfer activity"/>
    <property type="evidence" value="ECO:0007669"/>
    <property type="project" value="InterPro"/>
</dbReference>
<dbReference type="GO" id="GO:0020037">
    <property type="term" value="F:heme binding"/>
    <property type="evidence" value="ECO:0007669"/>
    <property type="project" value="InterPro"/>
</dbReference>
<dbReference type="GO" id="GO:0016491">
    <property type="term" value="F:oxidoreductase activity"/>
    <property type="evidence" value="ECO:0007669"/>
    <property type="project" value="UniProtKB-KW"/>
</dbReference>
<feature type="chain" id="PRO_5021262112" evidence="7">
    <location>
        <begin position="26"/>
        <end position="141"/>
    </location>
</feature>
<keyword evidence="2 6" id="KW-0349">Heme</keyword>
<evidence type="ECO:0000256" key="1">
    <source>
        <dbReference type="ARBA" id="ARBA00022448"/>
    </source>
</evidence>
<dbReference type="InterPro" id="IPR009056">
    <property type="entry name" value="Cyt_c-like_dom"/>
</dbReference>
<dbReference type="PANTHER" id="PTHR37823:SF4">
    <property type="entry name" value="MENAQUINOL-CYTOCHROME C REDUCTASE CYTOCHROME B_C SUBUNIT"/>
    <property type="match status" value="1"/>
</dbReference>
<dbReference type="EMBL" id="CABFPH010000012">
    <property type="protein sequence ID" value="VUD70765.1"/>
    <property type="molecule type" value="Genomic_DNA"/>
</dbReference>
<dbReference type="AlphaFoldDB" id="A0A509EB34"/>
<dbReference type="GO" id="GO:0046872">
    <property type="term" value="F:metal ion binding"/>
    <property type="evidence" value="ECO:0007669"/>
    <property type="project" value="UniProtKB-KW"/>
</dbReference>